<proteinExistence type="predicted"/>
<protein>
    <submittedName>
        <fullName evidence="1">Uncharacterized protein</fullName>
    </submittedName>
</protein>
<reference evidence="1 2" key="1">
    <citation type="journal article" date="2022" name="Genome Biol. Evol.">
        <title>The Spruce Budworm Genome: Reconstructing the Evolutionary History of Antifreeze Proteins.</title>
        <authorList>
            <person name="Beliveau C."/>
            <person name="Gagne P."/>
            <person name="Picq S."/>
            <person name="Vernygora O."/>
            <person name="Keeling C.I."/>
            <person name="Pinkney K."/>
            <person name="Doucet D."/>
            <person name="Wen F."/>
            <person name="Johnston J.S."/>
            <person name="Maaroufi H."/>
            <person name="Boyle B."/>
            <person name="Laroche J."/>
            <person name="Dewar K."/>
            <person name="Juretic N."/>
            <person name="Blackburn G."/>
            <person name="Nisole A."/>
            <person name="Brunet B."/>
            <person name="Brandao M."/>
            <person name="Lumley L."/>
            <person name="Duan J."/>
            <person name="Quan G."/>
            <person name="Lucarotti C.J."/>
            <person name="Roe A.D."/>
            <person name="Sperling F.A.H."/>
            <person name="Levesque R.C."/>
            <person name="Cusson M."/>
        </authorList>
    </citation>
    <scope>NUCLEOTIDE SEQUENCE [LARGE SCALE GENOMIC DNA]</scope>
    <source>
        <strain evidence="1">Glfc:IPQL:Cfum</strain>
    </source>
</reference>
<keyword evidence="2" id="KW-1185">Reference proteome</keyword>
<dbReference type="Proteomes" id="UP001064048">
    <property type="component" value="Chromosome 28"/>
</dbReference>
<sequence>MASSYYMAKIHDLKKNWQCPSCNNVTSRRRGTDSPVHSLHQKRAAVDCGRDHLPSGSDQSLLDLPVGDYRVVPSGKSLINDMSCDESLLDITRTLDESDVKSMQDSVVNVQSTSKSQSSITYGDFAALMDTKLLEFKNHCSKHFQELITNLKDEFKSIIDSVFVQMSAVKEEIRALSEKTKVLEADNVSLRAELARRNTLEDNSGTLQNRIVQLQTEIEERDQWSLLNDLEVSGIPESRGESTMHIILAIAVKLGVALDEREVVHAMRVGPIRPSDEASETSKSSRPRPIVVRLVRRALRDALIKSARVRRGSTTADLGLPDHRPCPFYVNERLTRSNRILLGKARDLGNKLKWRFVWSKDGKVLVRQNENSKVFRIRAECDLGRVFGINSGHDANL</sequence>
<evidence type="ECO:0000313" key="2">
    <source>
        <dbReference type="Proteomes" id="UP001064048"/>
    </source>
</evidence>
<evidence type="ECO:0000313" key="1">
    <source>
        <dbReference type="EMBL" id="KAI8433395.1"/>
    </source>
</evidence>
<accession>A0ACC0KB32</accession>
<name>A0ACC0KB32_CHOFU</name>
<gene>
    <name evidence="1" type="ORF">MSG28_015435</name>
</gene>
<dbReference type="EMBL" id="CM046128">
    <property type="protein sequence ID" value="KAI8433395.1"/>
    <property type="molecule type" value="Genomic_DNA"/>
</dbReference>
<organism evidence="1 2">
    <name type="scientific">Choristoneura fumiferana</name>
    <name type="common">Spruce budworm moth</name>
    <name type="synonym">Archips fumiferana</name>
    <dbReference type="NCBI Taxonomy" id="7141"/>
    <lineage>
        <taxon>Eukaryota</taxon>
        <taxon>Metazoa</taxon>
        <taxon>Ecdysozoa</taxon>
        <taxon>Arthropoda</taxon>
        <taxon>Hexapoda</taxon>
        <taxon>Insecta</taxon>
        <taxon>Pterygota</taxon>
        <taxon>Neoptera</taxon>
        <taxon>Endopterygota</taxon>
        <taxon>Lepidoptera</taxon>
        <taxon>Glossata</taxon>
        <taxon>Ditrysia</taxon>
        <taxon>Tortricoidea</taxon>
        <taxon>Tortricidae</taxon>
        <taxon>Tortricinae</taxon>
        <taxon>Choristoneura</taxon>
    </lineage>
</organism>
<comment type="caution">
    <text evidence="1">The sequence shown here is derived from an EMBL/GenBank/DDBJ whole genome shotgun (WGS) entry which is preliminary data.</text>
</comment>